<feature type="region of interest" description="Disordered" evidence="1">
    <location>
        <begin position="99"/>
        <end position="124"/>
    </location>
</feature>
<name>A0A1F6AZC1_9BACT</name>
<proteinExistence type="predicted"/>
<gene>
    <name evidence="2" type="ORF">A2973_05265</name>
</gene>
<reference evidence="2 3" key="1">
    <citation type="journal article" date="2016" name="Nat. Commun.">
        <title>Thousands of microbial genomes shed light on interconnected biogeochemical processes in an aquifer system.</title>
        <authorList>
            <person name="Anantharaman K."/>
            <person name="Brown C.T."/>
            <person name="Hug L.A."/>
            <person name="Sharon I."/>
            <person name="Castelle C.J."/>
            <person name="Probst A.J."/>
            <person name="Thomas B.C."/>
            <person name="Singh A."/>
            <person name="Wilkins M.J."/>
            <person name="Karaoz U."/>
            <person name="Brodie E.L."/>
            <person name="Williams K.H."/>
            <person name="Hubbard S.S."/>
            <person name="Banfield J.F."/>
        </authorList>
    </citation>
    <scope>NUCLEOTIDE SEQUENCE [LARGE SCALE GENOMIC DNA]</scope>
</reference>
<evidence type="ECO:0000313" key="3">
    <source>
        <dbReference type="Proteomes" id="UP000176409"/>
    </source>
</evidence>
<dbReference type="AlphaFoldDB" id="A0A1F6AZC1"/>
<dbReference type="STRING" id="1798396.A2973_05265"/>
<evidence type="ECO:0000313" key="2">
    <source>
        <dbReference type="EMBL" id="OGG30026.1"/>
    </source>
</evidence>
<sequence>MDVITVFKKVVTDHAMKWVLFKRGTCVMLLNPEEDARAQAVKILKDHGSVVAGTPSGDFEVTKIPEIDGWIVTGEYPGIMAYVSEAEAGSQKSDVDIGLIGRSKRDQDSKELEVIHVEDKGKRK</sequence>
<protein>
    <submittedName>
        <fullName evidence="2">Uncharacterized protein</fullName>
    </submittedName>
</protein>
<feature type="compositionally biased region" description="Basic and acidic residues" evidence="1">
    <location>
        <begin position="103"/>
        <end position="124"/>
    </location>
</feature>
<evidence type="ECO:0000256" key="1">
    <source>
        <dbReference type="SAM" id="MobiDB-lite"/>
    </source>
</evidence>
<dbReference type="EMBL" id="MFJZ01000032">
    <property type="protein sequence ID" value="OGG30026.1"/>
    <property type="molecule type" value="Genomic_DNA"/>
</dbReference>
<dbReference type="Proteomes" id="UP000176409">
    <property type="component" value="Unassembled WGS sequence"/>
</dbReference>
<organism evidence="2 3">
    <name type="scientific">Candidatus Gottesmanbacteria bacterium RIFCSPLOWO2_01_FULL_49_10</name>
    <dbReference type="NCBI Taxonomy" id="1798396"/>
    <lineage>
        <taxon>Bacteria</taxon>
        <taxon>Candidatus Gottesmaniibacteriota</taxon>
    </lineage>
</organism>
<accession>A0A1F6AZC1</accession>
<comment type="caution">
    <text evidence="2">The sequence shown here is derived from an EMBL/GenBank/DDBJ whole genome shotgun (WGS) entry which is preliminary data.</text>
</comment>